<dbReference type="SUPFAM" id="SSF142338">
    <property type="entry name" value="CofD-like"/>
    <property type="match status" value="1"/>
</dbReference>
<gene>
    <name evidence="3" type="primary">yvcK</name>
    <name evidence="3" type="ORF">FC770_07695</name>
</gene>
<keyword evidence="4" id="KW-1185">Reference proteome</keyword>
<dbReference type="NCBIfam" id="TIGR01826">
    <property type="entry name" value="CofD_related"/>
    <property type="match status" value="1"/>
</dbReference>
<name>A0A4V5TLL2_9ACTN</name>
<dbReference type="HAMAP" id="MF_00973">
    <property type="entry name" value="Gluconeogen_factor"/>
    <property type="match status" value="1"/>
</dbReference>
<organism evidence="3 4">
    <name type="scientific">Nocardioides jishulii</name>
    <dbReference type="NCBI Taxonomy" id="2575440"/>
    <lineage>
        <taxon>Bacteria</taxon>
        <taxon>Bacillati</taxon>
        <taxon>Actinomycetota</taxon>
        <taxon>Actinomycetes</taxon>
        <taxon>Propionibacteriales</taxon>
        <taxon>Nocardioidaceae</taxon>
        <taxon>Nocardioides</taxon>
    </lineage>
</organism>
<comment type="caution">
    <text evidence="3">The sequence shown here is derived from an EMBL/GenBank/DDBJ whole genome shotgun (WGS) entry which is preliminary data.</text>
</comment>
<comment type="function">
    <text evidence="2">Required for morphogenesis under gluconeogenic growth conditions.</text>
</comment>
<dbReference type="OrthoDB" id="9783842at2"/>
<sequence length="318" mass="33227">MATQSQAVVALGGGHGLHASLSALRMLHDSLDVDTITAVVTVADNGGSSGRLRQEFGVLPPGDLRMALAALCGEDEWGRTWAELFQHRFGGHGEMEGHAIGNLVLVGLWELMGDHVRALDWAGTLLGARGRVLPMATTPMDITATVRPPGAAEGVTEVVRGQKAVATTPGEILSVALSPEEPAACVEAVQAIMEAEWVFLGPGSWFTSVIPHLMVPGLHQALTRTPANVVLLLNLTAQEGETSGYGPVDHLAALMQHAPDLDIHTVVADRGSVQDDVALAAAVRDVGAELLLADVAIAGEPHHDPAKLAETLRSLLSS</sequence>
<dbReference type="InterPro" id="IPR038136">
    <property type="entry name" value="CofD-like_dom_sf"/>
</dbReference>
<proteinExistence type="inferred from homology"/>
<evidence type="ECO:0000256" key="2">
    <source>
        <dbReference type="HAMAP-Rule" id="MF_00973"/>
    </source>
</evidence>
<dbReference type="Pfam" id="PF01933">
    <property type="entry name" value="CofD"/>
    <property type="match status" value="1"/>
</dbReference>
<dbReference type="InterPro" id="IPR010119">
    <property type="entry name" value="Gluconeogen_factor"/>
</dbReference>
<evidence type="ECO:0000256" key="1">
    <source>
        <dbReference type="ARBA" id="ARBA00022490"/>
    </source>
</evidence>
<accession>A0A4V5TLL2</accession>
<dbReference type="CDD" id="cd07187">
    <property type="entry name" value="YvcK_like"/>
    <property type="match status" value="1"/>
</dbReference>
<dbReference type="GO" id="GO:0043743">
    <property type="term" value="F:LPPG:FO 2-phospho-L-lactate transferase activity"/>
    <property type="evidence" value="ECO:0007669"/>
    <property type="project" value="InterPro"/>
</dbReference>
<dbReference type="Proteomes" id="UP000307808">
    <property type="component" value="Unassembled WGS sequence"/>
</dbReference>
<dbReference type="PANTHER" id="PTHR30135:SF3">
    <property type="entry name" value="GLUCONEOGENESIS FACTOR-RELATED"/>
    <property type="match status" value="1"/>
</dbReference>
<dbReference type="PANTHER" id="PTHR30135">
    <property type="entry name" value="UNCHARACTERIZED PROTEIN YVCK-RELATED"/>
    <property type="match status" value="1"/>
</dbReference>
<keyword evidence="1 2" id="KW-0963">Cytoplasm</keyword>
<dbReference type="GO" id="GO:0008360">
    <property type="term" value="P:regulation of cell shape"/>
    <property type="evidence" value="ECO:0007669"/>
    <property type="project" value="UniProtKB-UniRule"/>
</dbReference>
<evidence type="ECO:0000313" key="3">
    <source>
        <dbReference type="EMBL" id="TKI62283.1"/>
    </source>
</evidence>
<comment type="subcellular location">
    <subcellularLocation>
        <location evidence="2">Cytoplasm</location>
    </subcellularLocation>
</comment>
<evidence type="ECO:0000313" key="4">
    <source>
        <dbReference type="Proteomes" id="UP000307808"/>
    </source>
</evidence>
<dbReference type="InterPro" id="IPR002882">
    <property type="entry name" value="CofD"/>
</dbReference>
<dbReference type="AlphaFoldDB" id="A0A4V5TLL2"/>
<dbReference type="GO" id="GO:0005737">
    <property type="term" value="C:cytoplasm"/>
    <property type="evidence" value="ECO:0007669"/>
    <property type="project" value="UniProtKB-SubCell"/>
</dbReference>
<dbReference type="RefSeq" id="WP_137065552.1">
    <property type="nucleotide sequence ID" value="NZ_CP040748.1"/>
</dbReference>
<dbReference type="EMBL" id="SZPY01000002">
    <property type="protein sequence ID" value="TKI62283.1"/>
    <property type="molecule type" value="Genomic_DNA"/>
</dbReference>
<protein>
    <recommendedName>
        <fullName evidence="2">Putative gluconeogenesis factor</fullName>
    </recommendedName>
</protein>
<comment type="similarity">
    <text evidence="2">Belongs to the gluconeogenesis factor family.</text>
</comment>
<dbReference type="Gene3D" id="3.40.50.10680">
    <property type="entry name" value="CofD-like domains"/>
    <property type="match status" value="1"/>
</dbReference>
<reference evidence="3 4" key="1">
    <citation type="submission" date="2019-04" db="EMBL/GenBank/DDBJ databases">
        <authorList>
            <person name="Dong K."/>
        </authorList>
    </citation>
    <scope>NUCLEOTIDE SEQUENCE [LARGE SCALE GENOMIC DNA]</scope>
    <source>
        <strain evidence="4">dk3543</strain>
    </source>
</reference>